<feature type="region of interest" description="Disordered" evidence="1">
    <location>
        <begin position="1"/>
        <end position="34"/>
    </location>
</feature>
<name>A0A0F9DUP6_9ZZZZ</name>
<comment type="caution">
    <text evidence="2">The sequence shown here is derived from an EMBL/GenBank/DDBJ whole genome shotgun (WGS) entry which is preliminary data.</text>
</comment>
<protein>
    <submittedName>
        <fullName evidence="2">Uncharacterized protein</fullName>
    </submittedName>
</protein>
<evidence type="ECO:0000256" key="1">
    <source>
        <dbReference type="SAM" id="MobiDB-lite"/>
    </source>
</evidence>
<dbReference type="AlphaFoldDB" id="A0A0F9DUP6"/>
<sequence length="130" mass="14270">MATLEERLAKAQKGSLEQRLEKVQERPENAGSAFGETVGRSFLDALFESPKLLALGAAGVQAPFSERGFSEIFEEEKGKFPANLAFNTNELGAFARSLPELLPQRPVDQPGVENPVPLFTERFGGKFDEE</sequence>
<accession>A0A0F9DUP6</accession>
<reference evidence="2" key="1">
    <citation type="journal article" date="2015" name="Nature">
        <title>Complex archaea that bridge the gap between prokaryotes and eukaryotes.</title>
        <authorList>
            <person name="Spang A."/>
            <person name="Saw J.H."/>
            <person name="Jorgensen S.L."/>
            <person name="Zaremba-Niedzwiedzka K."/>
            <person name="Martijn J."/>
            <person name="Lind A.E."/>
            <person name="van Eijk R."/>
            <person name="Schleper C."/>
            <person name="Guy L."/>
            <person name="Ettema T.J."/>
        </authorList>
    </citation>
    <scope>NUCLEOTIDE SEQUENCE</scope>
</reference>
<proteinExistence type="predicted"/>
<feature type="non-terminal residue" evidence="2">
    <location>
        <position position="130"/>
    </location>
</feature>
<organism evidence="2">
    <name type="scientific">marine sediment metagenome</name>
    <dbReference type="NCBI Taxonomy" id="412755"/>
    <lineage>
        <taxon>unclassified sequences</taxon>
        <taxon>metagenomes</taxon>
        <taxon>ecological metagenomes</taxon>
    </lineage>
</organism>
<feature type="compositionally biased region" description="Basic and acidic residues" evidence="1">
    <location>
        <begin position="16"/>
        <end position="28"/>
    </location>
</feature>
<dbReference type="EMBL" id="LAZR01037749">
    <property type="protein sequence ID" value="KKL21391.1"/>
    <property type="molecule type" value="Genomic_DNA"/>
</dbReference>
<gene>
    <name evidence="2" type="ORF">LCGC14_2445920</name>
</gene>
<feature type="region of interest" description="Disordered" evidence="1">
    <location>
        <begin position="106"/>
        <end position="130"/>
    </location>
</feature>
<evidence type="ECO:0000313" key="2">
    <source>
        <dbReference type="EMBL" id="KKL21391.1"/>
    </source>
</evidence>